<dbReference type="Pfam" id="PF03176">
    <property type="entry name" value="MMPL"/>
    <property type="match status" value="2"/>
</dbReference>
<evidence type="ECO:0000256" key="1">
    <source>
        <dbReference type="ARBA" id="ARBA00004651"/>
    </source>
</evidence>
<evidence type="ECO:0000313" key="11">
    <source>
        <dbReference type="Proteomes" id="UP001055868"/>
    </source>
</evidence>
<organism evidence="10 11">
    <name type="scientific">Brachybacterium kimchii</name>
    <dbReference type="NCBI Taxonomy" id="2942909"/>
    <lineage>
        <taxon>Bacteria</taxon>
        <taxon>Bacillati</taxon>
        <taxon>Actinomycetota</taxon>
        <taxon>Actinomycetes</taxon>
        <taxon>Micrococcales</taxon>
        <taxon>Dermabacteraceae</taxon>
        <taxon>Brachybacterium</taxon>
    </lineage>
</organism>
<gene>
    <name evidence="10" type="ORF">M4486_15620</name>
</gene>
<feature type="domain" description="SSD" evidence="9">
    <location>
        <begin position="235"/>
        <end position="349"/>
    </location>
</feature>
<evidence type="ECO:0000256" key="4">
    <source>
        <dbReference type="ARBA" id="ARBA00022692"/>
    </source>
</evidence>
<dbReference type="RefSeq" id="WP_249478203.1">
    <property type="nucleotide sequence ID" value="NZ_CP097218.1"/>
</dbReference>
<proteinExistence type="inferred from homology"/>
<feature type="transmembrane region" description="Helical" evidence="8">
    <location>
        <begin position="197"/>
        <end position="215"/>
    </location>
</feature>
<dbReference type="Gene3D" id="1.20.1640.10">
    <property type="entry name" value="Multidrug efflux transporter AcrB transmembrane domain"/>
    <property type="match status" value="2"/>
</dbReference>
<feature type="transmembrane region" description="Helical" evidence="8">
    <location>
        <begin position="252"/>
        <end position="274"/>
    </location>
</feature>
<evidence type="ECO:0000256" key="2">
    <source>
        <dbReference type="ARBA" id="ARBA00010157"/>
    </source>
</evidence>
<keyword evidence="5 8" id="KW-1133">Transmembrane helix</keyword>
<sequence>MRTSISSPTQSPTPAAASAPSRPARALARIAALLTGRRSAWAVLAIAALLALALMGLRGSGPAAGMDALPTSAESSRAAAIADQLPDADQQTVMAVVTRTDGGELTSDDEQQVAHLRTALADATDGDELPPMPSEDGRADLVLAPIDTGAGDDAVDAKIADLREVAHGAVSGDLQVQLTGGPAVGSDIRGAFAGADFRLLIVTIAVVGVLLLLTYRSPVLWLLPLAVVGAADGVASAVTSRMGETFSLAFDAGVISVLVFGAGANYALLLISRYREELHRSDDHREALRRAWSETAPAVVASNVTVVLALLTLVLAVMPATRGLGIAAAVGLVIALLAVLFPLTALLAITGRRVFWPFVPRPEQAGSDAASTSSATDDAERGVFAAVARRVTARPVLSVIGTLAVLAVCATGLLGTRVGLSQSEQFASANESQTGFTAIAEHYGAGQSGPHLITVPTTDAKAVTTAAKDVPGIESVAESGTTPEGETVLSATGTAQPESPAADDEVLALRGAVHGVTPDALVGGTSAQALDVHDDSMRDLLLIAPIILGVILVVLMVLLRALVAPLVLLAANLVSTLASIGLGLWVGRTLFDIPALDVTVPLLAFLFLAALGVDYTIFLTHRIRREAERFGTVHGTVRAVGSTGVVITSAGIVLAAVFAALGVLPLVVLGQLGLIVGLGVLVDTVLVRTVLVPALFSLIGDRMWWPGRVGGRADRRAR</sequence>
<feature type="transmembrane region" description="Helical" evidence="8">
    <location>
        <begin position="674"/>
        <end position="699"/>
    </location>
</feature>
<feature type="transmembrane region" description="Helical" evidence="8">
    <location>
        <begin position="566"/>
        <end position="586"/>
    </location>
</feature>
<keyword evidence="11" id="KW-1185">Reference proteome</keyword>
<dbReference type="SUPFAM" id="SSF82866">
    <property type="entry name" value="Multidrug efflux transporter AcrB transmembrane domain"/>
    <property type="match status" value="2"/>
</dbReference>
<name>A0ABY4N4J2_9MICO</name>
<feature type="transmembrane region" description="Helical" evidence="8">
    <location>
        <begin position="540"/>
        <end position="559"/>
    </location>
</feature>
<accession>A0ABY4N4J2</accession>
<evidence type="ECO:0000256" key="5">
    <source>
        <dbReference type="ARBA" id="ARBA00022989"/>
    </source>
</evidence>
<comment type="subcellular location">
    <subcellularLocation>
        <location evidence="1">Cell membrane</location>
        <topology evidence="1">Multi-pass membrane protein</topology>
    </subcellularLocation>
</comment>
<evidence type="ECO:0000256" key="8">
    <source>
        <dbReference type="SAM" id="Phobius"/>
    </source>
</evidence>
<dbReference type="Proteomes" id="UP001055868">
    <property type="component" value="Chromosome"/>
</dbReference>
<feature type="transmembrane region" description="Helical" evidence="8">
    <location>
        <begin position="639"/>
        <end position="668"/>
    </location>
</feature>
<keyword evidence="3" id="KW-1003">Cell membrane</keyword>
<feature type="transmembrane region" description="Helical" evidence="8">
    <location>
        <begin position="324"/>
        <end position="349"/>
    </location>
</feature>
<feature type="transmembrane region" description="Helical" evidence="8">
    <location>
        <begin position="295"/>
        <end position="318"/>
    </location>
</feature>
<feature type="transmembrane region" description="Helical" evidence="8">
    <location>
        <begin position="39"/>
        <end position="57"/>
    </location>
</feature>
<dbReference type="InterPro" id="IPR000731">
    <property type="entry name" value="SSD"/>
</dbReference>
<feature type="transmembrane region" description="Helical" evidence="8">
    <location>
        <begin position="598"/>
        <end position="618"/>
    </location>
</feature>
<dbReference type="PROSITE" id="PS50156">
    <property type="entry name" value="SSD"/>
    <property type="match status" value="2"/>
</dbReference>
<feature type="transmembrane region" description="Helical" evidence="8">
    <location>
        <begin position="396"/>
        <end position="415"/>
    </location>
</feature>
<reference evidence="10" key="1">
    <citation type="submission" date="2022-05" db="EMBL/GenBank/DDBJ databases">
        <title>Genomic analysis of Brachybacterium sp. CBA3104.</title>
        <authorList>
            <person name="Roh S.W."/>
            <person name="Kim Y.B."/>
            <person name="Kim Y."/>
        </authorList>
    </citation>
    <scope>NUCLEOTIDE SEQUENCE</scope>
    <source>
        <strain evidence="10">CBA3104</strain>
    </source>
</reference>
<keyword evidence="6 8" id="KW-0472">Membrane</keyword>
<feature type="region of interest" description="Disordered" evidence="7">
    <location>
        <begin position="1"/>
        <end position="22"/>
    </location>
</feature>
<evidence type="ECO:0000259" key="9">
    <source>
        <dbReference type="PROSITE" id="PS50156"/>
    </source>
</evidence>
<evidence type="ECO:0000313" key="10">
    <source>
        <dbReference type="EMBL" id="UQN29041.1"/>
    </source>
</evidence>
<dbReference type="PANTHER" id="PTHR33406">
    <property type="entry name" value="MEMBRANE PROTEIN MJ1562-RELATED"/>
    <property type="match status" value="1"/>
</dbReference>
<protein>
    <submittedName>
        <fullName evidence="10">MMPL family transporter</fullName>
    </submittedName>
</protein>
<dbReference type="EMBL" id="CP097218">
    <property type="protein sequence ID" value="UQN29041.1"/>
    <property type="molecule type" value="Genomic_DNA"/>
</dbReference>
<dbReference type="InterPro" id="IPR004869">
    <property type="entry name" value="MMPL_dom"/>
</dbReference>
<dbReference type="InterPro" id="IPR050545">
    <property type="entry name" value="Mycobact_MmpL"/>
</dbReference>
<comment type="similarity">
    <text evidence="2">Belongs to the resistance-nodulation-cell division (RND) (TC 2.A.6) family. MmpL subfamily.</text>
</comment>
<evidence type="ECO:0000256" key="3">
    <source>
        <dbReference type="ARBA" id="ARBA00022475"/>
    </source>
</evidence>
<dbReference type="PANTHER" id="PTHR33406:SF6">
    <property type="entry name" value="MEMBRANE PROTEIN YDGH-RELATED"/>
    <property type="match status" value="1"/>
</dbReference>
<feature type="domain" description="SSD" evidence="9">
    <location>
        <begin position="573"/>
        <end position="697"/>
    </location>
</feature>
<evidence type="ECO:0000256" key="6">
    <source>
        <dbReference type="ARBA" id="ARBA00023136"/>
    </source>
</evidence>
<evidence type="ECO:0000256" key="7">
    <source>
        <dbReference type="SAM" id="MobiDB-lite"/>
    </source>
</evidence>
<keyword evidence="4 8" id="KW-0812">Transmembrane</keyword>